<reference evidence="10 11" key="1">
    <citation type="submission" date="2019-03" db="EMBL/GenBank/DDBJ databases">
        <title>Paraburkholderia sp. isolated from native Mimosa gymnas in Guartela State Park, Brazil.</title>
        <authorList>
            <person name="Paulitsch F."/>
            <person name="Hungria M."/>
            <person name="Delamuta J.R.M."/>
            <person name="Ribeiro R.A."/>
            <person name="Dall'Agnol R."/>
            <person name="Silva J.S.B."/>
        </authorList>
    </citation>
    <scope>NUCLEOTIDE SEQUENCE [LARGE SCALE GENOMIC DNA]</scope>
    <source>
        <strain evidence="10 11">CNPSo 3008</strain>
    </source>
</reference>
<dbReference type="PROSITE" id="PS00455">
    <property type="entry name" value="AMP_BINDING"/>
    <property type="match status" value="1"/>
</dbReference>
<accession>A0A4R5LJN1</accession>
<evidence type="ECO:0000259" key="9">
    <source>
        <dbReference type="Pfam" id="PF16177"/>
    </source>
</evidence>
<feature type="domain" description="AMP-binding enzyme C-terminal" evidence="8">
    <location>
        <begin position="510"/>
        <end position="593"/>
    </location>
</feature>
<evidence type="ECO:0000256" key="2">
    <source>
        <dbReference type="ARBA" id="ARBA00013625"/>
    </source>
</evidence>
<dbReference type="InterPro" id="IPR032387">
    <property type="entry name" value="ACAS_N"/>
</dbReference>
<comment type="caution">
    <text evidence="10">The sequence shown here is derived from an EMBL/GenBank/DDBJ whole genome shotgun (WGS) entry which is preliminary data.</text>
</comment>
<dbReference type="Pfam" id="PF00501">
    <property type="entry name" value="AMP-binding"/>
    <property type="match status" value="1"/>
</dbReference>
<dbReference type="InterPro" id="IPR000873">
    <property type="entry name" value="AMP-dep_synth/lig_dom"/>
</dbReference>
<evidence type="ECO:0000256" key="6">
    <source>
        <dbReference type="ARBA" id="ARBA00078862"/>
    </source>
</evidence>
<evidence type="ECO:0000256" key="1">
    <source>
        <dbReference type="ARBA" id="ARBA00006432"/>
    </source>
</evidence>
<feature type="domain" description="Acetyl-coenzyme A synthetase N-terminal" evidence="9">
    <location>
        <begin position="3"/>
        <end position="57"/>
    </location>
</feature>
<evidence type="ECO:0000313" key="11">
    <source>
        <dbReference type="Proteomes" id="UP000295606"/>
    </source>
</evidence>
<dbReference type="SUPFAM" id="SSF56801">
    <property type="entry name" value="Acetyl-CoA synthetase-like"/>
    <property type="match status" value="1"/>
</dbReference>
<dbReference type="Pfam" id="PF13193">
    <property type="entry name" value="AMP-binding_C"/>
    <property type="match status" value="1"/>
</dbReference>
<evidence type="ECO:0000256" key="5">
    <source>
        <dbReference type="ARBA" id="ARBA00022840"/>
    </source>
</evidence>
<evidence type="ECO:0000256" key="3">
    <source>
        <dbReference type="ARBA" id="ARBA00022598"/>
    </source>
</evidence>
<feature type="domain" description="AMP-dependent synthetase/ligase" evidence="7">
    <location>
        <begin position="63"/>
        <end position="444"/>
    </location>
</feature>
<sequence length="632" mass="69233">MRYRDFHRESVANPDDFWRREAERIHWETPFDQVLDRSNPPFARWFCGGRTNLCFNAVDRHLAARAQQNALVYVSTETGIERRYTYADLHAEVNRMAAVMRSLGVARGERVLIYLPMIPEAVFAMLACARLGAIHSVVFGGFAAPSLAARIDDAKPVLLVTADAGARGGKVIDYTPLVDEAMARAEYAPPKVLLIDRQLAPERLNAPYLVDYEPLREQHYDVQIPCEWLESNEPSYILYTSGTTGKPKGVQRDVGGYAVALAASMEYIFEGRAGDTMFTASDIGWVVGHSYIIYAPLLAGMTTVMYEGTPVRPDGGIWWRLVEQHRINLMFTAPTAIRVLKKQDPALLHCADLSSLRTLFLAGEPLDEPTAEWISDALGKPVVDNYWQTETGWPMLAIQRGVDPLPQKLGSPGVPCYGYDLVLRNEHTGEPCAQGEKGVITLSYPLPPGCMQTVWGDDARFVKTYWESVPGQQVYSTFDWGVQDSDGYVTILGRTDDVINVAGHRLGTREIEEAISSHVAVAEVAVVGVNDAVKGQAALAFVVLRDANAAASPADAEKLAASLAATVDRQLGAIGRPARVHFVPMLPKTRSGKLLRRAIAALAEGRDPGDLPTIEDASALQSIREAVSAGDS</sequence>
<dbReference type="InterPro" id="IPR025110">
    <property type="entry name" value="AMP-bd_C"/>
</dbReference>
<dbReference type="RefSeq" id="WP_133181626.1">
    <property type="nucleotide sequence ID" value="NZ_SMOD01000004.1"/>
</dbReference>
<dbReference type="Gene3D" id="3.40.50.12780">
    <property type="entry name" value="N-terminal domain of ligase-like"/>
    <property type="match status" value="1"/>
</dbReference>
<protein>
    <recommendedName>
        <fullName evidence="2">Propionate--CoA ligase</fullName>
    </recommendedName>
    <alternativeName>
        <fullName evidence="6">Propionyl-CoA synthetase</fullName>
    </alternativeName>
</protein>
<evidence type="ECO:0000313" key="10">
    <source>
        <dbReference type="EMBL" id="TDG09654.1"/>
    </source>
</evidence>
<dbReference type="InterPro" id="IPR020845">
    <property type="entry name" value="AMP-binding_CS"/>
</dbReference>
<dbReference type="PANTHER" id="PTHR43347">
    <property type="entry name" value="ACYL-COA SYNTHETASE"/>
    <property type="match status" value="1"/>
</dbReference>
<dbReference type="EMBL" id="SMOD01000004">
    <property type="protein sequence ID" value="TDG09654.1"/>
    <property type="molecule type" value="Genomic_DNA"/>
</dbReference>
<name>A0A4R5LJN1_9BURK</name>
<dbReference type="InterPro" id="IPR012694">
    <property type="entry name" value="Propion_PrpE"/>
</dbReference>
<dbReference type="InterPro" id="IPR045851">
    <property type="entry name" value="AMP-bd_C_sf"/>
</dbReference>
<dbReference type="GO" id="GO:0019629">
    <property type="term" value="P:propionate catabolic process, 2-methylcitrate cycle"/>
    <property type="evidence" value="ECO:0007669"/>
    <property type="project" value="InterPro"/>
</dbReference>
<dbReference type="Proteomes" id="UP000295606">
    <property type="component" value="Unassembled WGS sequence"/>
</dbReference>
<dbReference type="FunFam" id="3.40.50.12780:FF:000001">
    <property type="entry name" value="Acetyl-coenzyme A synthetase"/>
    <property type="match status" value="1"/>
</dbReference>
<evidence type="ECO:0000256" key="4">
    <source>
        <dbReference type="ARBA" id="ARBA00022741"/>
    </source>
</evidence>
<evidence type="ECO:0000259" key="7">
    <source>
        <dbReference type="Pfam" id="PF00501"/>
    </source>
</evidence>
<keyword evidence="3 10" id="KW-0436">Ligase</keyword>
<dbReference type="AlphaFoldDB" id="A0A4R5LJN1"/>
<dbReference type="Pfam" id="PF16177">
    <property type="entry name" value="ACAS_N"/>
    <property type="match status" value="1"/>
</dbReference>
<dbReference type="GO" id="GO:0005524">
    <property type="term" value="F:ATP binding"/>
    <property type="evidence" value="ECO:0007669"/>
    <property type="project" value="UniProtKB-KW"/>
</dbReference>
<dbReference type="Gene3D" id="3.30.300.30">
    <property type="match status" value="1"/>
</dbReference>
<evidence type="ECO:0000259" key="8">
    <source>
        <dbReference type="Pfam" id="PF13193"/>
    </source>
</evidence>
<dbReference type="OrthoDB" id="9766486at2"/>
<dbReference type="NCBIfam" id="TIGR02316">
    <property type="entry name" value="propion_prpE"/>
    <property type="match status" value="1"/>
</dbReference>
<keyword evidence="4" id="KW-0547">Nucleotide-binding</keyword>
<comment type="similarity">
    <text evidence="1">Belongs to the ATP-dependent AMP-binding enzyme family.</text>
</comment>
<dbReference type="PANTHER" id="PTHR43347:SF3">
    <property type="entry name" value="ACYL-COA SYNTHETASE SHORT-CHAIN FAMILY MEMBER 3, MITOCHONDRIAL"/>
    <property type="match status" value="1"/>
</dbReference>
<dbReference type="NCBIfam" id="NF001208">
    <property type="entry name" value="PRK00174.1"/>
    <property type="match status" value="1"/>
</dbReference>
<keyword evidence="5" id="KW-0067">ATP-binding</keyword>
<gene>
    <name evidence="10" type="ORF">E1N52_07680</name>
</gene>
<dbReference type="InterPro" id="IPR042099">
    <property type="entry name" value="ANL_N_sf"/>
</dbReference>
<proteinExistence type="inferred from homology"/>
<dbReference type="GO" id="GO:0050218">
    <property type="term" value="F:propionate-CoA ligase activity"/>
    <property type="evidence" value="ECO:0007669"/>
    <property type="project" value="InterPro"/>
</dbReference>
<dbReference type="NCBIfam" id="NF007815">
    <property type="entry name" value="PRK10524.1"/>
    <property type="match status" value="1"/>
</dbReference>
<organism evidence="10 11">
    <name type="scientific">Paraburkholderia guartelaensis</name>
    <dbReference type="NCBI Taxonomy" id="2546446"/>
    <lineage>
        <taxon>Bacteria</taxon>
        <taxon>Pseudomonadati</taxon>
        <taxon>Pseudomonadota</taxon>
        <taxon>Betaproteobacteria</taxon>
        <taxon>Burkholderiales</taxon>
        <taxon>Burkholderiaceae</taxon>
        <taxon>Paraburkholderia</taxon>
    </lineage>
</organism>